<evidence type="ECO:0000256" key="8">
    <source>
        <dbReference type="PIRSR" id="PIRSR602401-1"/>
    </source>
</evidence>
<dbReference type="SUPFAM" id="SSF48264">
    <property type="entry name" value="Cytochrome P450"/>
    <property type="match status" value="1"/>
</dbReference>
<dbReference type="GO" id="GO:0016125">
    <property type="term" value="P:sterol metabolic process"/>
    <property type="evidence" value="ECO:0007669"/>
    <property type="project" value="TreeGrafter"/>
</dbReference>
<evidence type="ECO:0000256" key="7">
    <source>
        <dbReference type="ARBA" id="ARBA00023033"/>
    </source>
</evidence>
<dbReference type="PANTHER" id="PTHR24286">
    <property type="entry name" value="CYTOCHROME P450 26"/>
    <property type="match status" value="1"/>
</dbReference>
<dbReference type="PRINTS" id="PR00463">
    <property type="entry name" value="EP450I"/>
</dbReference>
<dbReference type="AlphaFoldDB" id="A0A810N1Y4"/>
<accession>A0A810N1Y4</accession>
<dbReference type="Gene3D" id="1.10.630.10">
    <property type="entry name" value="Cytochrome P450"/>
    <property type="match status" value="1"/>
</dbReference>
<keyword evidence="4 8" id="KW-0479">Metal-binding</keyword>
<protein>
    <submittedName>
        <fullName evidence="10">Fatty-acid peroxygenase</fullName>
    </submittedName>
</protein>
<proteinExistence type="inferred from homology"/>
<dbReference type="Proteomes" id="UP000680866">
    <property type="component" value="Chromosome"/>
</dbReference>
<dbReference type="InterPro" id="IPR002401">
    <property type="entry name" value="Cyt_P450_E_grp-I"/>
</dbReference>
<dbReference type="CDD" id="cd11067">
    <property type="entry name" value="CYP152"/>
    <property type="match status" value="1"/>
</dbReference>
<gene>
    <name evidence="10" type="primary">cypC</name>
    <name evidence="10" type="ORF">Prubr_44730</name>
</gene>
<name>A0A810N1Y4_9ACTN</name>
<dbReference type="GO" id="GO:0016705">
    <property type="term" value="F:oxidoreductase activity, acting on paired donors, with incorporation or reduction of molecular oxygen"/>
    <property type="evidence" value="ECO:0007669"/>
    <property type="project" value="InterPro"/>
</dbReference>
<sequence length="438" mass="47842">MRVDDTLALAREGYAWLPNRRRRAGGGPVGTRLLGRRAVGLVGPAAARFFYDDDHVRRHGAIPGPVRSTLLGHGAVHTLDGAAHRVRKALFLALLTPDGVAALADRVTEAWDAAVPAWRGDRPVSLFDETSRLITRGVWEWAGVPLADTDVAPVAADLVLMVDGFGTIAPRHWRARRARTRQENRLARLVEEFRADAGGASGPAASGPVRLSGAAGSALDVVAHHRDANNRPLDPCTAAVELLNLLRPTVAVTWFLTFAAHALHRWPEHRGPVRDDPGYATAFVHEVRRFYPFAPFVGGRAVRDLTFAGRRIPAGTLVLLDLYGQNHDPELWPDPYRFDPGRFVDRRIGAFELVPQGGGDPRTGHRCPGEDLTVTLLRRLVPRLAGLDYEVPDQDLRIPLGRVPTRPRSGFVIRNVRPPEKPSKNSAGDVENPPAAST</sequence>
<evidence type="ECO:0000313" key="10">
    <source>
        <dbReference type="EMBL" id="BCJ67452.1"/>
    </source>
</evidence>
<feature type="region of interest" description="Disordered" evidence="9">
    <location>
        <begin position="412"/>
        <end position="438"/>
    </location>
</feature>
<dbReference type="GO" id="GO:0005506">
    <property type="term" value="F:iron ion binding"/>
    <property type="evidence" value="ECO:0007669"/>
    <property type="project" value="InterPro"/>
</dbReference>
<dbReference type="GO" id="GO:0004497">
    <property type="term" value="F:monooxygenase activity"/>
    <property type="evidence" value="ECO:0007669"/>
    <property type="project" value="UniProtKB-KW"/>
</dbReference>
<dbReference type="RefSeq" id="WP_246567473.1">
    <property type="nucleotide sequence ID" value="NZ_AP023359.1"/>
</dbReference>
<evidence type="ECO:0000256" key="6">
    <source>
        <dbReference type="ARBA" id="ARBA00023004"/>
    </source>
</evidence>
<dbReference type="InterPro" id="IPR001128">
    <property type="entry name" value="Cyt_P450"/>
</dbReference>
<dbReference type="InterPro" id="IPR036396">
    <property type="entry name" value="Cyt_P450_sf"/>
</dbReference>
<dbReference type="GO" id="GO:0020037">
    <property type="term" value="F:heme binding"/>
    <property type="evidence" value="ECO:0007669"/>
    <property type="project" value="InterPro"/>
</dbReference>
<comment type="cofactor">
    <cofactor evidence="1 8">
        <name>heme</name>
        <dbReference type="ChEBI" id="CHEBI:30413"/>
    </cofactor>
</comment>
<keyword evidence="3 8" id="KW-0349">Heme</keyword>
<reference evidence="10" key="1">
    <citation type="submission" date="2020-08" db="EMBL/GenBank/DDBJ databases">
        <title>Whole genome shotgun sequence of Polymorphospora rubra NBRC 101157.</title>
        <authorList>
            <person name="Komaki H."/>
            <person name="Tamura T."/>
        </authorList>
    </citation>
    <scope>NUCLEOTIDE SEQUENCE</scope>
    <source>
        <strain evidence="10">NBRC 101157</strain>
    </source>
</reference>
<evidence type="ECO:0000256" key="3">
    <source>
        <dbReference type="ARBA" id="ARBA00022617"/>
    </source>
</evidence>
<keyword evidence="5" id="KW-0560">Oxidoreductase</keyword>
<organism evidence="10 11">
    <name type="scientific">Polymorphospora rubra</name>
    <dbReference type="NCBI Taxonomy" id="338584"/>
    <lineage>
        <taxon>Bacteria</taxon>
        <taxon>Bacillati</taxon>
        <taxon>Actinomycetota</taxon>
        <taxon>Actinomycetes</taxon>
        <taxon>Micromonosporales</taxon>
        <taxon>Micromonosporaceae</taxon>
        <taxon>Polymorphospora</taxon>
    </lineage>
</organism>
<feature type="binding site" description="axial binding residue" evidence="8">
    <location>
        <position position="367"/>
    </location>
    <ligand>
        <name>heme</name>
        <dbReference type="ChEBI" id="CHEBI:30413"/>
    </ligand>
    <ligandPart>
        <name>Fe</name>
        <dbReference type="ChEBI" id="CHEBI:18248"/>
    </ligandPart>
</feature>
<evidence type="ECO:0000256" key="2">
    <source>
        <dbReference type="ARBA" id="ARBA00010617"/>
    </source>
</evidence>
<keyword evidence="6 8" id="KW-0408">Iron</keyword>
<dbReference type="PANTHER" id="PTHR24286:SF24">
    <property type="entry name" value="LANOSTEROL 14-ALPHA DEMETHYLASE"/>
    <property type="match status" value="1"/>
</dbReference>
<evidence type="ECO:0000256" key="1">
    <source>
        <dbReference type="ARBA" id="ARBA00001971"/>
    </source>
</evidence>
<dbReference type="EMBL" id="AP023359">
    <property type="protein sequence ID" value="BCJ67452.1"/>
    <property type="molecule type" value="Genomic_DNA"/>
</dbReference>
<comment type="similarity">
    <text evidence="2">Belongs to the cytochrome P450 family.</text>
</comment>
<keyword evidence="11" id="KW-1185">Reference proteome</keyword>
<evidence type="ECO:0000313" key="11">
    <source>
        <dbReference type="Proteomes" id="UP000680866"/>
    </source>
</evidence>
<evidence type="ECO:0000256" key="4">
    <source>
        <dbReference type="ARBA" id="ARBA00022723"/>
    </source>
</evidence>
<evidence type="ECO:0000256" key="9">
    <source>
        <dbReference type="SAM" id="MobiDB-lite"/>
    </source>
</evidence>
<evidence type="ECO:0000256" key="5">
    <source>
        <dbReference type="ARBA" id="ARBA00023002"/>
    </source>
</evidence>
<dbReference type="KEGG" id="pry:Prubr_44730"/>
<keyword evidence="7" id="KW-0503">Monooxygenase</keyword>
<dbReference type="Pfam" id="PF00067">
    <property type="entry name" value="p450"/>
    <property type="match status" value="1"/>
</dbReference>